<keyword evidence="3" id="KW-0433">Leucine-rich repeat</keyword>
<feature type="compositionally biased region" description="Polar residues" evidence="5">
    <location>
        <begin position="638"/>
        <end position="649"/>
    </location>
</feature>
<feature type="compositionally biased region" description="Basic residues" evidence="5">
    <location>
        <begin position="841"/>
        <end position="855"/>
    </location>
</feature>
<dbReference type="InterPro" id="IPR032675">
    <property type="entry name" value="LRR_dom_sf"/>
</dbReference>
<evidence type="ECO:0000256" key="5">
    <source>
        <dbReference type="SAM" id="MobiDB-lite"/>
    </source>
</evidence>
<organism evidence="6 8">
    <name type="scientific">Rhodotorula toruloides</name>
    <name type="common">Yeast</name>
    <name type="synonym">Rhodosporidium toruloides</name>
    <dbReference type="NCBI Taxonomy" id="5286"/>
    <lineage>
        <taxon>Eukaryota</taxon>
        <taxon>Fungi</taxon>
        <taxon>Dikarya</taxon>
        <taxon>Basidiomycota</taxon>
        <taxon>Pucciniomycotina</taxon>
        <taxon>Microbotryomycetes</taxon>
        <taxon>Sporidiobolales</taxon>
        <taxon>Sporidiobolaceae</taxon>
        <taxon>Rhodotorula</taxon>
    </lineage>
</organism>
<feature type="region of interest" description="Disordered" evidence="5">
    <location>
        <begin position="732"/>
        <end position="855"/>
    </location>
</feature>
<accession>A0A0K3C8Q9</accession>
<feature type="compositionally biased region" description="Basic and acidic residues" evidence="5">
    <location>
        <begin position="619"/>
        <end position="632"/>
    </location>
</feature>
<feature type="region of interest" description="Disordered" evidence="5">
    <location>
        <begin position="301"/>
        <end position="341"/>
    </location>
</feature>
<evidence type="ECO:0000313" key="8">
    <source>
        <dbReference type="Proteomes" id="UP000199069"/>
    </source>
</evidence>
<keyword evidence="4" id="KW-0677">Repeat</keyword>
<dbReference type="OMA" id="RQDFGNT"/>
<dbReference type="STRING" id="5286.A0A0K3C8Q9"/>
<sequence length="855" mass="91855">MPDTPTESTPRPSSLSGPEYLSALARFIKQHESALAAYYAPRPKQQRVATAPSWTTVLSLGILPGPEVPLSPSPPLPRKDPLVLNFDPHHLYYLLLKFDELGIAGLGDLDVKVEGGTSRPMMVDYSAVTGSASGSASLFGGMPGAGMLGLAKGDDTRSVRSGMSSFSFGSGWWGLGGKQPALEDEATSVRYIYSSCTKLPALKLAPFRVVLSPPNGKDTVPALQRAVDGFEDCPPDATCVPIFAFKNLQSLVLEDLDPRGFTGWDVLSVQLRSLEVHRGGIEDIGELICDAPCEDWARRAQEETRNRPVGTERRRRVEGATESSLAALPASNGDAASATSPYPTPPKLAWSSLRHLSLSDNSLTFIPSAPLTFLPTLTSLDLSCNLLISIPTGLAHLTSLRSLNLRDNMIDSLLGISQAIGAVEVLNLSGNRIDNLSGLDRLPALVRLDVRDNNVHEALEVSRLATLPHLREVWVSGNPFARKREEGGEENWRAKCFGYFLEEEAHGHRDASVGEIWIDGAVISSSEKRLVEADFRRRGTPLGRRRASAGAAERVAESRNGQAKVVGRRVVTTPHRAHAPARPASPPPPLPNAPASAPTPDAAQPSKSPVKPKRRKPRRIVDLDADPTHPDPPHPSIQVHTSDSDTLPSSGAERTRAVTAGSSSSPANSLRNTASSSPSKRREQVSLSTFHEPSSPESGGEAFRKRIEALRDEVGESWLSVLGEREARAELKRKELEEQRRNGVAESSSVPTLVKGTPRPEQAKEVEVVAPVPVKPDEAPVEPATSPATEVAPVVARLEDEAKTPAQEEDDDGETVDKAPDPSVPTAEVAEPEAIPTVVKSVRKKKGKGKKKGGR</sequence>
<dbReference type="Pfam" id="PF13855">
    <property type="entry name" value="LRR_8"/>
    <property type="match status" value="1"/>
</dbReference>
<protein>
    <submittedName>
        <fullName evidence="6">FGENESH: predicted gene_3.436 protein</fullName>
    </submittedName>
</protein>
<evidence type="ECO:0000313" key="6">
    <source>
        <dbReference type="EMBL" id="CTR06124.1"/>
    </source>
</evidence>
<evidence type="ECO:0000256" key="2">
    <source>
        <dbReference type="ARBA" id="ARBA00022490"/>
    </source>
</evidence>
<keyword evidence="2" id="KW-0963">Cytoplasm</keyword>
<dbReference type="AlphaFoldDB" id="A0A0K3C8Q9"/>
<feature type="compositionally biased region" description="Basic and acidic residues" evidence="5">
    <location>
        <begin position="732"/>
        <end position="743"/>
    </location>
</feature>
<feature type="region of interest" description="Disordered" evidence="5">
    <location>
        <begin position="541"/>
        <end position="704"/>
    </location>
</feature>
<dbReference type="SMART" id="SM00369">
    <property type="entry name" value="LRR_TYP"/>
    <property type="match status" value="4"/>
</dbReference>
<dbReference type="InterPro" id="IPR003591">
    <property type="entry name" value="Leu-rich_rpt_typical-subtyp"/>
</dbReference>
<dbReference type="OrthoDB" id="676979at2759"/>
<evidence type="ECO:0000313" key="7">
    <source>
        <dbReference type="EMBL" id="PRQ76225.1"/>
    </source>
</evidence>
<evidence type="ECO:0000313" key="9">
    <source>
        <dbReference type="Proteomes" id="UP000239560"/>
    </source>
</evidence>
<keyword evidence="8" id="KW-1185">Reference proteome</keyword>
<evidence type="ECO:0000256" key="1">
    <source>
        <dbReference type="ARBA" id="ARBA00004496"/>
    </source>
</evidence>
<feature type="compositionally biased region" description="Basic and acidic residues" evidence="5">
    <location>
        <begin position="301"/>
        <end position="319"/>
    </location>
</feature>
<gene>
    <name evidence="6" type="primary">FGENESH: predicted gene_3.436</name>
    <name evidence="7" type="ORF">AAT19DRAFT_13247</name>
    <name evidence="6" type="ORF">BN2166_0019850</name>
</gene>
<feature type="non-terminal residue" evidence="6">
    <location>
        <position position="1"/>
    </location>
</feature>
<feature type="compositionally biased region" description="Polar residues" evidence="5">
    <location>
        <begin position="685"/>
        <end position="697"/>
    </location>
</feature>
<reference evidence="6 8" key="1">
    <citation type="submission" date="2015-07" db="EMBL/GenBank/DDBJ databases">
        <authorList>
            <person name="Cajimat M.N.B."/>
            <person name="Milazzo M.L."/>
            <person name="Fulhorst C.F."/>
        </authorList>
    </citation>
    <scope>NUCLEOTIDE SEQUENCE [LARGE SCALE GENOMIC DNA]</scope>
    <source>
        <strain evidence="6">Single colony</strain>
    </source>
</reference>
<dbReference type="GO" id="GO:0005737">
    <property type="term" value="C:cytoplasm"/>
    <property type="evidence" value="ECO:0007669"/>
    <property type="project" value="UniProtKB-SubCell"/>
</dbReference>
<evidence type="ECO:0000256" key="3">
    <source>
        <dbReference type="ARBA" id="ARBA00022614"/>
    </source>
</evidence>
<reference evidence="7 9" key="2">
    <citation type="journal article" date="2018" name="Elife">
        <title>Functional genomics of lipid metabolism in the oleaginous yeast Rhodosporidium toruloides.</title>
        <authorList>
            <person name="Coradetti S.T."/>
            <person name="Pinel D."/>
            <person name="Geiselman G."/>
            <person name="Ito M."/>
            <person name="Mondo S."/>
            <person name="Reilly M.C."/>
            <person name="Cheng Y.F."/>
            <person name="Bauer S."/>
            <person name="Grigoriev I."/>
            <person name="Gladden J.M."/>
            <person name="Simmons B.A."/>
            <person name="Brem R."/>
            <person name="Arkin A.P."/>
            <person name="Skerker J.M."/>
        </authorList>
    </citation>
    <scope>NUCLEOTIDE SEQUENCE [LARGE SCALE GENOMIC DNA]</scope>
    <source>
        <strain evidence="7 9">NBRC 0880</strain>
    </source>
</reference>
<dbReference type="InterPro" id="IPR001611">
    <property type="entry name" value="Leu-rich_rpt"/>
</dbReference>
<proteinExistence type="predicted"/>
<dbReference type="PANTHER" id="PTHR15454">
    <property type="entry name" value="NISCHARIN RELATED"/>
    <property type="match status" value="1"/>
</dbReference>
<comment type="subcellular location">
    <subcellularLocation>
        <location evidence="1">Cytoplasm</location>
    </subcellularLocation>
</comment>
<dbReference type="EMBL" id="CWKI01000003">
    <property type="protein sequence ID" value="CTR06124.1"/>
    <property type="molecule type" value="Genomic_DNA"/>
</dbReference>
<dbReference type="EMBL" id="LCTV02000003">
    <property type="protein sequence ID" value="PRQ76225.1"/>
    <property type="molecule type" value="Genomic_DNA"/>
</dbReference>
<feature type="compositionally biased region" description="Pro residues" evidence="5">
    <location>
        <begin position="583"/>
        <end position="592"/>
    </location>
</feature>
<dbReference type="PROSITE" id="PS51450">
    <property type="entry name" value="LRR"/>
    <property type="match status" value="4"/>
</dbReference>
<dbReference type="SUPFAM" id="SSF52075">
    <property type="entry name" value="Outer arm dynein light chain 1"/>
    <property type="match status" value="1"/>
</dbReference>
<dbReference type="Proteomes" id="UP000239560">
    <property type="component" value="Unassembled WGS sequence"/>
</dbReference>
<dbReference type="PANTHER" id="PTHR15454:SF69">
    <property type="entry name" value="SERINE_THREONINE-PROTEIN KINASE 11-INTERACTING PROTEIN"/>
    <property type="match status" value="1"/>
</dbReference>
<dbReference type="Proteomes" id="UP000199069">
    <property type="component" value="Unassembled WGS sequence"/>
</dbReference>
<feature type="compositionally biased region" description="Polar residues" evidence="5">
    <location>
        <begin position="660"/>
        <end position="678"/>
    </location>
</feature>
<dbReference type="Gene3D" id="3.80.10.10">
    <property type="entry name" value="Ribonuclease Inhibitor"/>
    <property type="match status" value="1"/>
</dbReference>
<feature type="compositionally biased region" description="Low complexity" evidence="5">
    <location>
        <begin position="593"/>
        <end position="609"/>
    </location>
</feature>
<name>A0A0K3C8Q9_RHOTO</name>
<evidence type="ECO:0000256" key="4">
    <source>
        <dbReference type="ARBA" id="ARBA00022737"/>
    </source>
</evidence>